<evidence type="ECO:0000259" key="2">
    <source>
        <dbReference type="PROSITE" id="PS50104"/>
    </source>
</evidence>
<evidence type="ECO:0000313" key="3">
    <source>
        <dbReference type="EMBL" id="KAA9380071.1"/>
    </source>
</evidence>
<gene>
    <name evidence="3" type="ORF">F5972_10725</name>
</gene>
<dbReference type="InterPro" id="IPR000157">
    <property type="entry name" value="TIR_dom"/>
</dbReference>
<dbReference type="InterPro" id="IPR035897">
    <property type="entry name" value="Toll_tir_struct_dom_sf"/>
</dbReference>
<sequence length="238" mass="26016">MPEVFVNYRTGDGDKTAAVIDRELSHRFGEDKVFRASKSIKPGSPYPAELLDNVRSCSALVAVIGPDWAGAPALRNENDWVRREILEALAYGVPVIPVLDGRRTERLRSSELPTELGRLADYQSIRLDLQDAESGLTRIAKALVELVPTLHDRTTAERPDMVHNQMRDVHGTGVQSRDIHGDVGTVVKGNQGPIHMGKGNQYNNSPHFSGPGATYVQGNNEGGIRHTSGGSDKSEDDR</sequence>
<dbReference type="EMBL" id="VYTZ01000003">
    <property type="protein sequence ID" value="KAA9380071.1"/>
    <property type="molecule type" value="Genomic_DNA"/>
</dbReference>
<dbReference type="Proteomes" id="UP000327011">
    <property type="component" value="Unassembled WGS sequence"/>
</dbReference>
<keyword evidence="4" id="KW-1185">Reference proteome</keyword>
<feature type="region of interest" description="Disordered" evidence="1">
    <location>
        <begin position="190"/>
        <end position="238"/>
    </location>
</feature>
<dbReference type="SUPFAM" id="SSF52200">
    <property type="entry name" value="Toll/Interleukin receptor TIR domain"/>
    <property type="match status" value="1"/>
</dbReference>
<dbReference type="Pfam" id="PF13676">
    <property type="entry name" value="TIR_2"/>
    <property type="match status" value="1"/>
</dbReference>
<dbReference type="PROSITE" id="PS50104">
    <property type="entry name" value="TIR"/>
    <property type="match status" value="1"/>
</dbReference>
<name>A0A5J5K640_9ACTN</name>
<organism evidence="3 4">
    <name type="scientific">Microbispora cellulosiformans</name>
    <dbReference type="NCBI Taxonomy" id="2614688"/>
    <lineage>
        <taxon>Bacteria</taxon>
        <taxon>Bacillati</taxon>
        <taxon>Actinomycetota</taxon>
        <taxon>Actinomycetes</taxon>
        <taxon>Streptosporangiales</taxon>
        <taxon>Streptosporangiaceae</taxon>
        <taxon>Microbispora</taxon>
    </lineage>
</organism>
<dbReference type="Gene3D" id="3.40.50.10140">
    <property type="entry name" value="Toll/interleukin-1 receptor homology (TIR) domain"/>
    <property type="match status" value="1"/>
</dbReference>
<dbReference type="AlphaFoldDB" id="A0A5J5K640"/>
<dbReference type="GO" id="GO:0007165">
    <property type="term" value="P:signal transduction"/>
    <property type="evidence" value="ECO:0007669"/>
    <property type="project" value="InterPro"/>
</dbReference>
<protein>
    <submittedName>
        <fullName evidence="3">TIR domain-containing protein</fullName>
    </submittedName>
</protein>
<reference evidence="3 4" key="1">
    <citation type="submission" date="2019-09" db="EMBL/GenBank/DDBJ databases">
        <title>Screening of Novel Bioactive Compounds from Soil-Associated.</title>
        <authorList>
            <person name="Gong X."/>
        </authorList>
    </citation>
    <scope>NUCLEOTIDE SEQUENCE [LARGE SCALE GENOMIC DNA]</scope>
    <source>
        <strain evidence="3 4">Gxj-6</strain>
    </source>
</reference>
<evidence type="ECO:0000313" key="4">
    <source>
        <dbReference type="Proteomes" id="UP000327011"/>
    </source>
</evidence>
<accession>A0A5J5K640</accession>
<proteinExistence type="predicted"/>
<feature type="domain" description="TIR" evidence="2">
    <location>
        <begin position="1"/>
        <end position="147"/>
    </location>
</feature>
<evidence type="ECO:0000256" key="1">
    <source>
        <dbReference type="SAM" id="MobiDB-lite"/>
    </source>
</evidence>
<dbReference type="RefSeq" id="WP_150933280.1">
    <property type="nucleotide sequence ID" value="NZ_VYTZ01000003.1"/>
</dbReference>
<comment type="caution">
    <text evidence="3">The sequence shown here is derived from an EMBL/GenBank/DDBJ whole genome shotgun (WGS) entry which is preliminary data.</text>
</comment>